<dbReference type="AlphaFoldDB" id="A0A381QRM4"/>
<evidence type="ECO:0000313" key="1">
    <source>
        <dbReference type="EMBL" id="SUZ82046.1"/>
    </source>
</evidence>
<name>A0A381QRM4_9ZZZZ</name>
<reference evidence="1" key="1">
    <citation type="submission" date="2018-05" db="EMBL/GenBank/DDBJ databases">
        <authorList>
            <person name="Lanie J.A."/>
            <person name="Ng W.-L."/>
            <person name="Kazmierczak K.M."/>
            <person name="Andrzejewski T.M."/>
            <person name="Davidsen T.M."/>
            <person name="Wayne K.J."/>
            <person name="Tettelin H."/>
            <person name="Glass J.I."/>
            <person name="Rusch D."/>
            <person name="Podicherti R."/>
            <person name="Tsui H.-C.T."/>
            <person name="Winkler M.E."/>
        </authorList>
    </citation>
    <scope>NUCLEOTIDE SEQUENCE</scope>
</reference>
<protein>
    <submittedName>
        <fullName evidence="1">Uncharacterized protein</fullName>
    </submittedName>
</protein>
<accession>A0A381QRM4</accession>
<feature type="non-terminal residue" evidence="1">
    <location>
        <position position="1"/>
    </location>
</feature>
<sequence length="25" mass="2900">VGQKMVFVFFKIPDTKPAELKLFIC</sequence>
<dbReference type="EMBL" id="UINC01001488">
    <property type="protein sequence ID" value="SUZ82046.1"/>
    <property type="molecule type" value="Genomic_DNA"/>
</dbReference>
<gene>
    <name evidence="1" type="ORF">METZ01_LOCUS34900</name>
</gene>
<proteinExistence type="predicted"/>
<organism evidence="1">
    <name type="scientific">marine metagenome</name>
    <dbReference type="NCBI Taxonomy" id="408172"/>
    <lineage>
        <taxon>unclassified sequences</taxon>
        <taxon>metagenomes</taxon>
        <taxon>ecological metagenomes</taxon>
    </lineage>
</organism>